<protein>
    <recommendedName>
        <fullName evidence="2">5'-3' DNA helicase ZGRF1-like N-terminal domain-containing protein</fullName>
    </recommendedName>
</protein>
<dbReference type="PANTHER" id="PTHR28535">
    <property type="entry name" value="ZINC FINGER GRF-TYPE CONTAINING 1"/>
    <property type="match status" value="1"/>
</dbReference>
<evidence type="ECO:0000256" key="1">
    <source>
        <dbReference type="SAM" id="MobiDB-lite"/>
    </source>
</evidence>
<evidence type="ECO:0000313" key="3">
    <source>
        <dbReference type="EMBL" id="KAF2215183.1"/>
    </source>
</evidence>
<feature type="region of interest" description="Disordered" evidence="1">
    <location>
        <begin position="101"/>
        <end position="129"/>
    </location>
</feature>
<dbReference type="InterPro" id="IPR052800">
    <property type="entry name" value="DNA_Repair_Helicase_ZGRF1"/>
</dbReference>
<dbReference type="PANTHER" id="PTHR28535:SF1">
    <property type="entry name" value="PROTEIN ZGRF1"/>
    <property type="match status" value="1"/>
</dbReference>
<accession>A0A6A6FP40</accession>
<feature type="region of interest" description="Disordered" evidence="1">
    <location>
        <begin position="533"/>
        <end position="615"/>
    </location>
</feature>
<dbReference type="AlphaFoldDB" id="A0A6A6FP40"/>
<feature type="compositionally biased region" description="Polar residues" evidence="1">
    <location>
        <begin position="301"/>
        <end position="311"/>
    </location>
</feature>
<evidence type="ECO:0000313" key="4">
    <source>
        <dbReference type="Proteomes" id="UP000799539"/>
    </source>
</evidence>
<dbReference type="GO" id="GO:0005634">
    <property type="term" value="C:nucleus"/>
    <property type="evidence" value="ECO:0007669"/>
    <property type="project" value="TreeGrafter"/>
</dbReference>
<gene>
    <name evidence="3" type="ORF">CERZMDRAFT_82235</name>
</gene>
<dbReference type="Proteomes" id="UP000799539">
    <property type="component" value="Unassembled WGS sequence"/>
</dbReference>
<feature type="compositionally biased region" description="Basic and acidic residues" evidence="1">
    <location>
        <begin position="541"/>
        <end position="557"/>
    </location>
</feature>
<evidence type="ECO:0000259" key="2">
    <source>
        <dbReference type="Pfam" id="PF10382"/>
    </source>
</evidence>
<feature type="compositionally biased region" description="Polar residues" evidence="1">
    <location>
        <begin position="264"/>
        <end position="289"/>
    </location>
</feature>
<dbReference type="GO" id="GO:0035861">
    <property type="term" value="C:site of double-strand break"/>
    <property type="evidence" value="ECO:0007669"/>
    <property type="project" value="TreeGrafter"/>
</dbReference>
<proteinExistence type="predicted"/>
<dbReference type="GO" id="GO:0006302">
    <property type="term" value="P:double-strand break repair"/>
    <property type="evidence" value="ECO:0007669"/>
    <property type="project" value="TreeGrafter"/>
</dbReference>
<dbReference type="EMBL" id="ML992666">
    <property type="protein sequence ID" value="KAF2215183.1"/>
    <property type="molecule type" value="Genomic_DNA"/>
</dbReference>
<feature type="compositionally biased region" description="Polar residues" evidence="1">
    <location>
        <begin position="224"/>
        <end position="237"/>
    </location>
</feature>
<feature type="region of interest" description="Disordered" evidence="1">
    <location>
        <begin position="260"/>
        <end position="369"/>
    </location>
</feature>
<name>A0A6A6FP40_9PEZI</name>
<feature type="region of interest" description="Disordered" evidence="1">
    <location>
        <begin position="635"/>
        <end position="661"/>
    </location>
</feature>
<feature type="domain" description="5'-3' DNA helicase ZGRF1-like N-terminal" evidence="2">
    <location>
        <begin position="23"/>
        <end position="104"/>
    </location>
</feature>
<dbReference type="InterPro" id="IPR018838">
    <property type="entry name" value="ZGRF1-like_N"/>
</dbReference>
<feature type="compositionally biased region" description="Basic and acidic residues" evidence="1">
    <location>
        <begin position="326"/>
        <end position="337"/>
    </location>
</feature>
<reference evidence="3" key="1">
    <citation type="journal article" date="2020" name="Stud. Mycol.">
        <title>101 Dothideomycetes genomes: a test case for predicting lifestyles and emergence of pathogens.</title>
        <authorList>
            <person name="Haridas S."/>
            <person name="Albert R."/>
            <person name="Binder M."/>
            <person name="Bloem J."/>
            <person name="Labutti K."/>
            <person name="Salamov A."/>
            <person name="Andreopoulos B."/>
            <person name="Baker S."/>
            <person name="Barry K."/>
            <person name="Bills G."/>
            <person name="Bluhm B."/>
            <person name="Cannon C."/>
            <person name="Castanera R."/>
            <person name="Culley D."/>
            <person name="Daum C."/>
            <person name="Ezra D."/>
            <person name="Gonzalez J."/>
            <person name="Henrissat B."/>
            <person name="Kuo A."/>
            <person name="Liang C."/>
            <person name="Lipzen A."/>
            <person name="Lutzoni F."/>
            <person name="Magnuson J."/>
            <person name="Mondo S."/>
            <person name="Nolan M."/>
            <person name="Ohm R."/>
            <person name="Pangilinan J."/>
            <person name="Park H.-J."/>
            <person name="Ramirez L."/>
            <person name="Alfaro M."/>
            <person name="Sun H."/>
            <person name="Tritt A."/>
            <person name="Yoshinaga Y."/>
            <person name="Zwiers L.-H."/>
            <person name="Turgeon B."/>
            <person name="Goodwin S."/>
            <person name="Spatafora J."/>
            <person name="Crous P."/>
            <person name="Grigoriev I."/>
        </authorList>
    </citation>
    <scope>NUCLEOTIDE SEQUENCE</scope>
    <source>
        <strain evidence="3">SCOH1-5</strain>
    </source>
</reference>
<feature type="compositionally biased region" description="Basic and acidic residues" evidence="1">
    <location>
        <begin position="447"/>
        <end position="471"/>
    </location>
</feature>
<dbReference type="Pfam" id="PF10382">
    <property type="entry name" value="ZGRF1-like_N"/>
    <property type="match status" value="1"/>
</dbReference>
<keyword evidence="4" id="KW-1185">Reference proteome</keyword>
<sequence length="728" mass="79442">MTTAMYRSSAALSVPLTQNTAPVLEFNCLYTHDAHKKRRTWQDGFLRFHTFNKRVMVYDVPRNFIGDMHWAGDEAIQDGDEVTLAQGGVLVEVGDSVGQTETDLTKLRKSKRQNAPTSSSPARAAQMLRPQPTAHAPLKHKSLNTLLGTPKGPVGKAQLPTRSPFEERQARAEDEGWEHGRPPKRARIEVEPRPNDSGPSQSPKAKGRETTPLWARTTDAAKQRAQSSMRSIHQQLGTKDVIDLSSDAPMQIEGSPAFSDDIVETTSSPPSNLLPTKNSDTLGRSSSPAFQVKQAAPNRNCKATRSQTNSDTHQENAEKGSAAQPRQRDGYVRKGAAERLSSPPQRRQKVSLGTNQSAADHNPANAPVLANSMSSTERGQILRLSRTGRRRRTLLCHDQLMRPSKEMPSLSTEVGSSTLTTETTDGSHSYRVSTLRDKIEARLARINERSKASKRSSVDESHVESHSDDLRLGSSRTNADKGIEMLERPVIESATEHAPEKSATRLARLDGRMLPPAAPQSGFVQYPQREIFHGRSASPAKETRTLRRVLSDTEQSTRSKGVPGAPVRYAPSPTRSSRESTFESGPRSRQTMPAPLGGNPTEVAPSPPAKSAYRKKGPLQKSVSLNMTSNGTSTVILSKPFHAPGKGSATSRRSEAPKDLGPWSREAFDLFTWRPPGWNEDAWRLGEASGSTKDDTAGGRAFETNMNAAPPPGLSGGTALPMFARPVR</sequence>
<feature type="region of interest" description="Disordered" evidence="1">
    <location>
        <begin position="403"/>
        <end position="431"/>
    </location>
</feature>
<feature type="region of interest" description="Disordered" evidence="1">
    <location>
        <begin position="683"/>
        <end position="728"/>
    </location>
</feature>
<feature type="compositionally biased region" description="Polar residues" evidence="1">
    <location>
        <begin position="409"/>
        <end position="431"/>
    </location>
</feature>
<feature type="region of interest" description="Disordered" evidence="1">
    <location>
        <begin position="447"/>
        <end position="481"/>
    </location>
</feature>
<feature type="region of interest" description="Disordered" evidence="1">
    <location>
        <begin position="143"/>
        <end position="238"/>
    </location>
</feature>
<dbReference type="OrthoDB" id="6513042at2759"/>
<organism evidence="3 4">
    <name type="scientific">Cercospora zeae-maydis SCOH1-5</name>
    <dbReference type="NCBI Taxonomy" id="717836"/>
    <lineage>
        <taxon>Eukaryota</taxon>
        <taxon>Fungi</taxon>
        <taxon>Dikarya</taxon>
        <taxon>Ascomycota</taxon>
        <taxon>Pezizomycotina</taxon>
        <taxon>Dothideomycetes</taxon>
        <taxon>Dothideomycetidae</taxon>
        <taxon>Mycosphaerellales</taxon>
        <taxon>Mycosphaerellaceae</taxon>
        <taxon>Cercospora</taxon>
    </lineage>
</organism>
<feature type="compositionally biased region" description="Basic and acidic residues" evidence="1">
    <location>
        <begin position="164"/>
        <end position="194"/>
    </location>
</feature>